<dbReference type="Pfam" id="PF01408">
    <property type="entry name" value="GFO_IDH_MocA"/>
    <property type="match status" value="1"/>
</dbReference>
<proteinExistence type="predicted"/>
<comment type="caution">
    <text evidence="4">The sequence shown here is derived from an EMBL/GenBank/DDBJ whole genome shotgun (WGS) entry which is preliminary data.</text>
</comment>
<dbReference type="Pfam" id="PF22725">
    <property type="entry name" value="GFO_IDH_MocA_C3"/>
    <property type="match status" value="1"/>
</dbReference>
<evidence type="ECO:0000259" key="2">
    <source>
        <dbReference type="Pfam" id="PF06283"/>
    </source>
</evidence>
<feature type="domain" description="GFO/IDH/MocA-like oxidoreductase" evidence="3">
    <location>
        <begin position="364"/>
        <end position="483"/>
    </location>
</feature>
<dbReference type="InterPro" id="IPR055170">
    <property type="entry name" value="GFO_IDH_MocA-like_dom"/>
</dbReference>
<dbReference type="Proteomes" id="UP001575105">
    <property type="component" value="Unassembled WGS sequence"/>
</dbReference>
<dbReference type="Gene3D" id="3.40.50.720">
    <property type="entry name" value="NAD(P)-binding Rossmann-like Domain"/>
    <property type="match status" value="1"/>
</dbReference>
<evidence type="ECO:0000259" key="1">
    <source>
        <dbReference type="Pfam" id="PF01408"/>
    </source>
</evidence>
<dbReference type="InterPro" id="IPR029010">
    <property type="entry name" value="ThuA-like"/>
</dbReference>
<dbReference type="EMBL" id="JBGUBD010000004">
    <property type="protein sequence ID" value="MFA9477992.1"/>
    <property type="molecule type" value="Genomic_DNA"/>
</dbReference>
<dbReference type="PANTHER" id="PTHR43708:SF8">
    <property type="entry name" value="OXIDOREDUCTASE"/>
    <property type="match status" value="1"/>
</dbReference>
<dbReference type="InterPro" id="IPR000683">
    <property type="entry name" value="Gfo/Idh/MocA-like_OxRdtase_N"/>
</dbReference>
<accession>A0ABV4U329</accession>
<gene>
    <name evidence="4" type="ORF">ACERK3_06730</name>
</gene>
<dbReference type="PANTHER" id="PTHR43708">
    <property type="entry name" value="CONSERVED EXPRESSED OXIDOREDUCTASE (EUROFUNG)"/>
    <property type="match status" value="1"/>
</dbReference>
<dbReference type="Pfam" id="PF06283">
    <property type="entry name" value="ThuA"/>
    <property type="match status" value="1"/>
</dbReference>
<name>A0ABV4U329_9BACT</name>
<dbReference type="InterPro" id="IPR029062">
    <property type="entry name" value="Class_I_gatase-like"/>
</dbReference>
<evidence type="ECO:0000313" key="5">
    <source>
        <dbReference type="Proteomes" id="UP001575105"/>
    </source>
</evidence>
<dbReference type="Gene3D" id="3.30.360.10">
    <property type="entry name" value="Dihydrodipicolinate Reductase, domain 2"/>
    <property type="match status" value="1"/>
</dbReference>
<evidence type="ECO:0000313" key="4">
    <source>
        <dbReference type="EMBL" id="MFA9477992.1"/>
    </source>
</evidence>
<protein>
    <submittedName>
        <fullName evidence="4">Gfo/Idh/MocA family oxidoreductase</fullName>
    </submittedName>
</protein>
<dbReference type="Gene3D" id="3.40.50.880">
    <property type="match status" value="1"/>
</dbReference>
<reference evidence="4 5" key="1">
    <citation type="submission" date="2024-08" db="EMBL/GenBank/DDBJ databases">
        <title>Whole-genome sequencing of halo(alkali)philic microorganisms from hypersaline lakes.</title>
        <authorList>
            <person name="Sorokin D.Y."/>
            <person name="Merkel A.Y."/>
            <person name="Messina E."/>
            <person name="Yakimov M."/>
        </authorList>
    </citation>
    <scope>NUCLEOTIDE SEQUENCE [LARGE SCALE GENOMIC DNA]</scope>
    <source>
        <strain evidence="4 5">AB-hyl4</strain>
    </source>
</reference>
<feature type="domain" description="ThuA-like" evidence="2">
    <location>
        <begin position="33"/>
        <end position="224"/>
    </location>
</feature>
<dbReference type="RefSeq" id="WP_425344921.1">
    <property type="nucleotide sequence ID" value="NZ_JBGUBD010000004.1"/>
</dbReference>
<evidence type="ECO:0000259" key="3">
    <source>
        <dbReference type="Pfam" id="PF22725"/>
    </source>
</evidence>
<dbReference type="SUPFAM" id="SSF55347">
    <property type="entry name" value="Glyceraldehyde-3-phosphate dehydrogenase-like, C-terminal domain"/>
    <property type="match status" value="1"/>
</dbReference>
<feature type="domain" description="Gfo/Idh/MocA-like oxidoreductase N-terminal" evidence="1">
    <location>
        <begin position="234"/>
        <end position="354"/>
    </location>
</feature>
<sequence length="575" mass="63177">MARKKPSGSDSRKVHKLLLVSSGNDNATRQAARRLSERLELAGRFQLSAVSVTSNGVPAMASLEGSDFDSVALLVHEADKLSAAHVQALTKFVQAGGGLVVCQGALMLAQEQSDLGRLLGAQVEGRMPSAFDYQVQLDAKANAEGHAIAGRVDGYVVRDQFVQLKLEDDATVFARSHLSGRPMPMGYERSVGKGKVVCLAHGGAAESLLNRNVERLFERALRYVGGETYKTTVRAGILGYGGAFNMGKRHAEAINAQHGMQTVAVCDLDPRRTEQAKGEIGEKIRTYNKPEQLIADDKVDMIVGILPHNLHAEYCIAASKAGKHAVTEKPFSITLDEADQMIAAARESNTMLSCFHNRRWDGDFQQLLTVVRNGEIGDVFHIDAATGGYNMPRDWWRASKAMSGGVLYDWGAHYVDWLLNLMPKRIASVSGNLQKRYWHNTTNEDFAQVHIRFEDDTTATLEQGDIVAVRRHGWRILGTTGGLSNAKAGGEITMVKQDAGIRRESSLTPWPSRWDNYYQNIANHLIMSEPLIVTAEQARRVSGVLHLAEQSSNEGGKPMPLPGEAEFTPDYRFPW</sequence>
<dbReference type="InterPro" id="IPR036291">
    <property type="entry name" value="NAD(P)-bd_dom_sf"/>
</dbReference>
<keyword evidence="5" id="KW-1185">Reference proteome</keyword>
<dbReference type="SUPFAM" id="SSF51735">
    <property type="entry name" value="NAD(P)-binding Rossmann-fold domains"/>
    <property type="match status" value="1"/>
</dbReference>
<dbReference type="SUPFAM" id="SSF52317">
    <property type="entry name" value="Class I glutamine amidotransferase-like"/>
    <property type="match status" value="1"/>
</dbReference>
<organism evidence="4 5">
    <name type="scientific">Natronomicrosphaera hydrolytica</name>
    <dbReference type="NCBI Taxonomy" id="3242702"/>
    <lineage>
        <taxon>Bacteria</taxon>
        <taxon>Pseudomonadati</taxon>
        <taxon>Planctomycetota</taxon>
        <taxon>Phycisphaerae</taxon>
        <taxon>Phycisphaerales</taxon>
        <taxon>Phycisphaeraceae</taxon>
        <taxon>Natronomicrosphaera</taxon>
    </lineage>
</organism>
<dbReference type="InterPro" id="IPR051317">
    <property type="entry name" value="Gfo/Idh/MocA_oxidoreduct"/>
</dbReference>